<evidence type="ECO:0000313" key="4">
    <source>
        <dbReference type="Proteomes" id="UP000245712"/>
    </source>
</evidence>
<gene>
    <name evidence="3" type="ORF">C7402_11288</name>
</gene>
<evidence type="ECO:0000259" key="1">
    <source>
        <dbReference type="Pfam" id="PF04773"/>
    </source>
</evidence>
<organism evidence="3 4">
    <name type="scientific">Paraburkholderia unamae</name>
    <dbReference type="NCBI Taxonomy" id="219649"/>
    <lineage>
        <taxon>Bacteria</taxon>
        <taxon>Pseudomonadati</taxon>
        <taxon>Pseudomonadota</taxon>
        <taxon>Betaproteobacteria</taxon>
        <taxon>Burkholderiales</taxon>
        <taxon>Burkholderiaceae</taxon>
        <taxon>Paraburkholderia</taxon>
    </lineage>
</organism>
<dbReference type="RefSeq" id="WP_112175116.1">
    <property type="nucleotide sequence ID" value="NZ_QEOB01000012.1"/>
</dbReference>
<dbReference type="EMBL" id="QEOB01000012">
    <property type="protein sequence ID" value="PVX79901.1"/>
    <property type="molecule type" value="Genomic_DNA"/>
</dbReference>
<dbReference type="PANTHER" id="PTHR30273:SF2">
    <property type="entry name" value="PROTEIN FECR"/>
    <property type="match status" value="1"/>
</dbReference>
<name>A0ABX5KK83_9BURK</name>
<dbReference type="Pfam" id="PF04773">
    <property type="entry name" value="FecR"/>
    <property type="match status" value="1"/>
</dbReference>
<dbReference type="Proteomes" id="UP000245712">
    <property type="component" value="Unassembled WGS sequence"/>
</dbReference>
<feature type="domain" description="FecR N-terminal" evidence="2">
    <location>
        <begin position="22"/>
        <end position="63"/>
    </location>
</feature>
<dbReference type="PIRSF" id="PIRSF018266">
    <property type="entry name" value="FecR"/>
    <property type="match status" value="1"/>
</dbReference>
<protein>
    <submittedName>
        <fullName evidence="3">FecR family protein</fullName>
    </submittedName>
</protein>
<comment type="caution">
    <text evidence="3">The sequence shown here is derived from an EMBL/GenBank/DDBJ whole genome shotgun (WGS) entry which is preliminary data.</text>
</comment>
<feature type="domain" description="FecR protein" evidence="1">
    <location>
        <begin position="136"/>
        <end position="229"/>
    </location>
</feature>
<dbReference type="InterPro" id="IPR012373">
    <property type="entry name" value="Ferrdict_sens_TM"/>
</dbReference>
<evidence type="ECO:0000313" key="3">
    <source>
        <dbReference type="EMBL" id="PVX79901.1"/>
    </source>
</evidence>
<keyword evidence="4" id="KW-1185">Reference proteome</keyword>
<dbReference type="Pfam" id="PF16220">
    <property type="entry name" value="DUF4880"/>
    <property type="match status" value="1"/>
</dbReference>
<proteinExistence type="predicted"/>
<dbReference type="Gene3D" id="2.60.120.1440">
    <property type="match status" value="1"/>
</dbReference>
<dbReference type="InterPro" id="IPR006860">
    <property type="entry name" value="FecR"/>
</dbReference>
<dbReference type="PANTHER" id="PTHR30273">
    <property type="entry name" value="PERIPLASMIC SIGNAL SENSOR AND SIGMA FACTOR ACTIVATOR FECR-RELATED"/>
    <property type="match status" value="1"/>
</dbReference>
<sequence length="341" mass="37654">MRSTASSSAADDCVEADFDSLEQAANWYAALYAEGDNDERREAWAAWLEARPEHRRAWAHIESVSRRFAPLRVQAPGEREAAVTALRVSARHAAKPSSGRRRTLASLAALGATGAAAWLGWRCSPLPGLVVAWRSDYRTQTGERRDVVLADGTRVWLNTDSALDVDYNAERRLLTLNAGEILVDTAKDARGRPFYVESRDGTMQALGTRFTVRETAAFTRLSVFDGLVEIRTRSGITARVPAGQQRQFTPDAISDAVAADRAREAWSRGIILAEDIPLSDLIAELARYRRGHIGVDPRVAGIRVVGRYPAGNPDQVLAMLARDLPVAVRRTLPWWTTIEPR</sequence>
<dbReference type="InterPro" id="IPR032623">
    <property type="entry name" value="FecR_N"/>
</dbReference>
<accession>A0ABX5KK83</accession>
<reference evidence="3 4" key="1">
    <citation type="submission" date="2018-05" db="EMBL/GenBank/DDBJ databases">
        <title>Genomic Encyclopedia of Type Strains, Phase IV (KMG-V): Genome sequencing to study the core and pangenomes of soil and plant-associated prokaryotes.</title>
        <authorList>
            <person name="Whitman W."/>
        </authorList>
    </citation>
    <scope>NUCLEOTIDE SEQUENCE [LARGE SCALE GENOMIC DNA]</scope>
    <source>
        <strain evidence="3 4">SCZa-39</strain>
    </source>
</reference>
<evidence type="ECO:0000259" key="2">
    <source>
        <dbReference type="Pfam" id="PF16220"/>
    </source>
</evidence>